<name>A0A8T2TME7_CERRI</name>
<feature type="region of interest" description="Disordered" evidence="1">
    <location>
        <begin position="52"/>
        <end position="72"/>
    </location>
</feature>
<feature type="compositionally biased region" description="Basic and acidic residues" evidence="1">
    <location>
        <begin position="99"/>
        <end position="112"/>
    </location>
</feature>
<dbReference type="EMBL" id="CM035416">
    <property type="protein sequence ID" value="KAH7424642.1"/>
    <property type="molecule type" value="Genomic_DNA"/>
</dbReference>
<protein>
    <submittedName>
        <fullName evidence="2">Uncharacterized protein</fullName>
    </submittedName>
</protein>
<keyword evidence="3" id="KW-1185">Reference proteome</keyword>
<feature type="compositionally biased region" description="Polar residues" evidence="1">
    <location>
        <begin position="52"/>
        <end position="66"/>
    </location>
</feature>
<comment type="caution">
    <text evidence="2">The sequence shown here is derived from an EMBL/GenBank/DDBJ whole genome shotgun (WGS) entry which is preliminary data.</text>
</comment>
<dbReference type="OrthoDB" id="581210at2759"/>
<dbReference type="Proteomes" id="UP000825935">
    <property type="component" value="Chromosome 11"/>
</dbReference>
<dbReference type="AlphaFoldDB" id="A0A8T2TME7"/>
<evidence type="ECO:0000256" key="1">
    <source>
        <dbReference type="SAM" id="MobiDB-lite"/>
    </source>
</evidence>
<sequence length="133" mass="14259">MTTTMMTLPVPPSKAVPSNISSLTKMHAPSCIINNLLSMRRGPVLTVSFATQHQPPSQAQGDASNESDQRKGKFFVDDQTGVVCYQNEQGETICEGLDEGPHLEAAPKDKNGRSNTDTPGNAVAAGQQPMYEI</sequence>
<evidence type="ECO:0000313" key="2">
    <source>
        <dbReference type="EMBL" id="KAH7424641.1"/>
    </source>
</evidence>
<reference evidence="2" key="1">
    <citation type="submission" date="2021-08" db="EMBL/GenBank/DDBJ databases">
        <title>WGS assembly of Ceratopteris richardii.</title>
        <authorList>
            <person name="Marchant D.B."/>
            <person name="Chen G."/>
            <person name="Jenkins J."/>
            <person name="Shu S."/>
            <person name="Leebens-Mack J."/>
            <person name="Grimwood J."/>
            <person name="Schmutz J."/>
            <person name="Soltis P."/>
            <person name="Soltis D."/>
            <person name="Chen Z.-H."/>
        </authorList>
    </citation>
    <scope>NUCLEOTIDE SEQUENCE</scope>
    <source>
        <strain evidence="2">Whitten #5841</strain>
        <tissue evidence="2">Leaf</tissue>
    </source>
</reference>
<evidence type="ECO:0000313" key="3">
    <source>
        <dbReference type="Proteomes" id="UP000825935"/>
    </source>
</evidence>
<accession>A0A8T2TME7</accession>
<feature type="region of interest" description="Disordered" evidence="1">
    <location>
        <begin position="95"/>
        <end position="133"/>
    </location>
</feature>
<dbReference type="EMBL" id="CM035416">
    <property type="protein sequence ID" value="KAH7424641.1"/>
    <property type="molecule type" value="Genomic_DNA"/>
</dbReference>
<dbReference type="PANTHER" id="PTHR34206">
    <property type="entry name" value="OS06G0193300 PROTEIN"/>
    <property type="match status" value="1"/>
</dbReference>
<proteinExistence type="predicted"/>
<organism evidence="2 3">
    <name type="scientific">Ceratopteris richardii</name>
    <name type="common">Triangle waterfern</name>
    <dbReference type="NCBI Taxonomy" id="49495"/>
    <lineage>
        <taxon>Eukaryota</taxon>
        <taxon>Viridiplantae</taxon>
        <taxon>Streptophyta</taxon>
        <taxon>Embryophyta</taxon>
        <taxon>Tracheophyta</taxon>
        <taxon>Polypodiopsida</taxon>
        <taxon>Polypodiidae</taxon>
        <taxon>Polypodiales</taxon>
        <taxon>Pteridineae</taxon>
        <taxon>Pteridaceae</taxon>
        <taxon>Parkerioideae</taxon>
        <taxon>Ceratopteris</taxon>
    </lineage>
</organism>
<gene>
    <name evidence="2" type="ORF">KP509_11G017100</name>
</gene>
<dbReference type="PANTHER" id="PTHR34206:SF1">
    <property type="entry name" value="OS10G0390701 PROTEIN"/>
    <property type="match status" value="1"/>
</dbReference>